<protein>
    <submittedName>
        <fullName evidence="1">Uncharacterized protein</fullName>
    </submittedName>
</protein>
<organism evidence="1">
    <name type="scientific">Arundo donax</name>
    <name type="common">Giant reed</name>
    <name type="synonym">Donax arundinaceus</name>
    <dbReference type="NCBI Taxonomy" id="35708"/>
    <lineage>
        <taxon>Eukaryota</taxon>
        <taxon>Viridiplantae</taxon>
        <taxon>Streptophyta</taxon>
        <taxon>Embryophyta</taxon>
        <taxon>Tracheophyta</taxon>
        <taxon>Spermatophyta</taxon>
        <taxon>Magnoliopsida</taxon>
        <taxon>Liliopsida</taxon>
        <taxon>Poales</taxon>
        <taxon>Poaceae</taxon>
        <taxon>PACMAD clade</taxon>
        <taxon>Arundinoideae</taxon>
        <taxon>Arundineae</taxon>
        <taxon>Arundo</taxon>
    </lineage>
</organism>
<name>A0A0A9GUZ4_ARUDO</name>
<dbReference type="EMBL" id="GBRH01169066">
    <property type="protein sequence ID" value="JAE28830.1"/>
    <property type="molecule type" value="Transcribed_RNA"/>
</dbReference>
<dbReference type="AlphaFoldDB" id="A0A0A9GUZ4"/>
<proteinExistence type="predicted"/>
<accession>A0A0A9GUZ4</accession>
<reference evidence="1" key="2">
    <citation type="journal article" date="2015" name="Data Brief">
        <title>Shoot transcriptome of the giant reed, Arundo donax.</title>
        <authorList>
            <person name="Barrero R.A."/>
            <person name="Guerrero F.D."/>
            <person name="Moolhuijzen P."/>
            <person name="Goolsby J.A."/>
            <person name="Tidwell J."/>
            <person name="Bellgard S.E."/>
            <person name="Bellgard M.I."/>
        </authorList>
    </citation>
    <scope>NUCLEOTIDE SEQUENCE</scope>
    <source>
        <tissue evidence="1">Shoot tissue taken approximately 20 cm above the soil surface</tissue>
    </source>
</reference>
<evidence type="ECO:0000313" key="1">
    <source>
        <dbReference type="EMBL" id="JAE28830.1"/>
    </source>
</evidence>
<reference evidence="1" key="1">
    <citation type="submission" date="2014-09" db="EMBL/GenBank/DDBJ databases">
        <authorList>
            <person name="Magalhaes I.L.F."/>
            <person name="Oliveira U."/>
            <person name="Santos F.R."/>
            <person name="Vidigal T.H.D.A."/>
            <person name="Brescovit A.D."/>
            <person name="Santos A.J."/>
        </authorList>
    </citation>
    <scope>NUCLEOTIDE SEQUENCE</scope>
    <source>
        <tissue evidence="1">Shoot tissue taken approximately 20 cm above the soil surface</tissue>
    </source>
</reference>
<sequence>MDDISCFFNNSLIPIYRLEACRGLLNLYPTLLNLANLLGVIKSIDIVSDGRHNICRCCNLSV</sequence>